<dbReference type="EMBL" id="MT144085">
    <property type="protein sequence ID" value="QJA48450.1"/>
    <property type="molecule type" value="Genomic_DNA"/>
</dbReference>
<accession>A0A6H1ZML7</accession>
<dbReference type="AlphaFoldDB" id="A0A6H1ZML7"/>
<proteinExistence type="predicted"/>
<reference evidence="1" key="1">
    <citation type="submission" date="2020-03" db="EMBL/GenBank/DDBJ databases">
        <title>The deep terrestrial virosphere.</title>
        <authorList>
            <person name="Holmfeldt K."/>
            <person name="Nilsson E."/>
            <person name="Simone D."/>
            <person name="Lopez-Fernandez M."/>
            <person name="Wu X."/>
            <person name="de Brujin I."/>
            <person name="Lundin D."/>
            <person name="Andersson A."/>
            <person name="Bertilsson S."/>
            <person name="Dopson M."/>
        </authorList>
    </citation>
    <scope>NUCLEOTIDE SEQUENCE</scope>
    <source>
        <strain evidence="1">TM448A00954</strain>
    </source>
</reference>
<gene>
    <name evidence="1" type="ORF">TM448A00954_0003</name>
</gene>
<name>A0A6H1ZML7_9ZZZZ</name>
<sequence length="68" mass="7993">MIVDKKEHIKRHKMLHRYFDELVADYVNHTNKFLMGATIMDLMEWSSKQTKCPDVKLPDINSGCLTIN</sequence>
<protein>
    <submittedName>
        <fullName evidence="1">Uncharacterized protein</fullName>
    </submittedName>
</protein>
<evidence type="ECO:0000313" key="1">
    <source>
        <dbReference type="EMBL" id="QJA48450.1"/>
    </source>
</evidence>
<organism evidence="1">
    <name type="scientific">viral metagenome</name>
    <dbReference type="NCBI Taxonomy" id="1070528"/>
    <lineage>
        <taxon>unclassified sequences</taxon>
        <taxon>metagenomes</taxon>
        <taxon>organismal metagenomes</taxon>
    </lineage>
</organism>